<evidence type="ECO:0000256" key="5">
    <source>
        <dbReference type="ARBA" id="ARBA00022490"/>
    </source>
</evidence>
<dbReference type="OMA" id="FNNYQEY"/>
<sequence length="242" mass="29006">MIADDFESEFYDTSLDRFETYEQYLDEHITEEDMFYLEDRELARQLREQNNHNAKAEILTREQFEAKKQAVKEARSNQNKDKTKSLAHTEVKNKAALEKDEFLKALADREQDVLNGKLLTIIFIRFQSKHSEISGYIDYAHRLKTEDFRPYFEGKKKLLPRTTDLSYYNWKTSMCVSNDSPNFKVDANSQQQALLFRNKRDRKVINVDPKKKEEDNTKRIDNIKSDYYKQIVLYDHYTRRKN</sequence>
<keyword evidence="7" id="KW-0175">Coiled coil</keyword>
<dbReference type="RefSeq" id="XP_001013825.1">
    <property type="nucleotide sequence ID" value="XM_001013825.1"/>
</dbReference>
<evidence type="ECO:0000256" key="7">
    <source>
        <dbReference type="SAM" id="Coils"/>
    </source>
</evidence>
<evidence type="ECO:0000313" key="8">
    <source>
        <dbReference type="EMBL" id="EAR93580.1"/>
    </source>
</evidence>
<dbReference type="OrthoDB" id="2136125at2759"/>
<evidence type="ECO:0000256" key="2">
    <source>
        <dbReference type="ARBA" id="ARBA00004123"/>
    </source>
</evidence>
<dbReference type="eggNOG" id="ENOG502QSP8">
    <property type="taxonomic scope" value="Eukaryota"/>
</dbReference>
<dbReference type="HOGENOM" id="CLU_070912_0_0_1"/>
<organism evidence="8 9">
    <name type="scientific">Tetrahymena thermophila (strain SB210)</name>
    <dbReference type="NCBI Taxonomy" id="312017"/>
    <lineage>
        <taxon>Eukaryota</taxon>
        <taxon>Sar</taxon>
        <taxon>Alveolata</taxon>
        <taxon>Ciliophora</taxon>
        <taxon>Intramacronucleata</taxon>
        <taxon>Oligohymenophorea</taxon>
        <taxon>Hymenostomatida</taxon>
        <taxon>Tetrahymenina</taxon>
        <taxon>Tetrahymenidae</taxon>
        <taxon>Tetrahymena</taxon>
    </lineage>
</organism>
<dbReference type="GeneID" id="7834359"/>
<dbReference type="GO" id="GO:0005737">
    <property type="term" value="C:cytoplasm"/>
    <property type="evidence" value="ECO:0007669"/>
    <property type="project" value="UniProtKB-SubCell"/>
</dbReference>
<keyword evidence="9" id="KW-1185">Reference proteome</keyword>
<name>Q23AB2_TETTS</name>
<dbReference type="InterPro" id="IPR027887">
    <property type="entry name" value="DUF4464"/>
</dbReference>
<dbReference type="EMBL" id="GG662724">
    <property type="protein sequence ID" value="EAR93580.1"/>
    <property type="molecule type" value="Genomic_DNA"/>
</dbReference>
<proteinExistence type="predicted"/>
<keyword evidence="8" id="KW-0966">Cell projection</keyword>
<keyword evidence="6" id="KW-0539">Nucleus</keyword>
<dbReference type="KEGG" id="tet:TTHERM_00427460"/>
<comment type="function">
    <text evidence="1">May be involved in spermatogenesis.</text>
</comment>
<accession>Q23AB2</accession>
<keyword evidence="8" id="KW-0282">Flagellum</keyword>
<dbReference type="PANTHER" id="PTHR33588:SF1">
    <property type="entry name" value="CILIA- AND FLAGELLA-ASSOCIATED PROTEIN 299"/>
    <property type="match status" value="1"/>
</dbReference>
<evidence type="ECO:0000256" key="6">
    <source>
        <dbReference type="ARBA" id="ARBA00023242"/>
    </source>
</evidence>
<dbReference type="InParanoid" id="Q23AB2"/>
<dbReference type="Pfam" id="PF14713">
    <property type="entry name" value="DUF4464"/>
    <property type="match status" value="1"/>
</dbReference>
<dbReference type="PANTHER" id="PTHR33588">
    <property type="entry name" value="CILIA- AND FLAGELLA-ASSOCIATED PROTEIN 299"/>
    <property type="match status" value="1"/>
</dbReference>
<gene>
    <name evidence="8" type="ORF">TTHERM_00427460</name>
</gene>
<protein>
    <recommendedName>
        <fullName evidence="4">Cilia- and flagella-associated protein 299</fullName>
    </recommendedName>
</protein>
<keyword evidence="8" id="KW-0969">Cilium</keyword>
<keyword evidence="5" id="KW-0963">Cytoplasm</keyword>
<dbReference type="GO" id="GO:0005634">
    <property type="term" value="C:nucleus"/>
    <property type="evidence" value="ECO:0007669"/>
    <property type="project" value="UniProtKB-SubCell"/>
</dbReference>
<dbReference type="Proteomes" id="UP000009168">
    <property type="component" value="Unassembled WGS sequence"/>
</dbReference>
<evidence type="ECO:0000313" key="9">
    <source>
        <dbReference type="Proteomes" id="UP000009168"/>
    </source>
</evidence>
<reference evidence="9" key="1">
    <citation type="journal article" date="2006" name="PLoS Biol.">
        <title>Macronuclear genome sequence of the ciliate Tetrahymena thermophila, a model eukaryote.</title>
        <authorList>
            <person name="Eisen J.A."/>
            <person name="Coyne R.S."/>
            <person name="Wu M."/>
            <person name="Wu D."/>
            <person name="Thiagarajan M."/>
            <person name="Wortman J.R."/>
            <person name="Badger J.H."/>
            <person name="Ren Q."/>
            <person name="Amedeo P."/>
            <person name="Jones K.M."/>
            <person name="Tallon L.J."/>
            <person name="Delcher A.L."/>
            <person name="Salzberg S.L."/>
            <person name="Silva J.C."/>
            <person name="Haas B.J."/>
            <person name="Majoros W.H."/>
            <person name="Farzad M."/>
            <person name="Carlton J.M."/>
            <person name="Smith R.K. Jr."/>
            <person name="Garg J."/>
            <person name="Pearlman R.E."/>
            <person name="Karrer K.M."/>
            <person name="Sun L."/>
            <person name="Manning G."/>
            <person name="Elde N.C."/>
            <person name="Turkewitz A.P."/>
            <person name="Asai D.J."/>
            <person name="Wilkes D.E."/>
            <person name="Wang Y."/>
            <person name="Cai H."/>
            <person name="Collins K."/>
            <person name="Stewart B.A."/>
            <person name="Lee S.R."/>
            <person name="Wilamowska K."/>
            <person name="Weinberg Z."/>
            <person name="Ruzzo W.L."/>
            <person name="Wloga D."/>
            <person name="Gaertig J."/>
            <person name="Frankel J."/>
            <person name="Tsao C.-C."/>
            <person name="Gorovsky M.A."/>
            <person name="Keeling P.J."/>
            <person name="Waller R.F."/>
            <person name="Patron N.J."/>
            <person name="Cherry J.M."/>
            <person name="Stover N.A."/>
            <person name="Krieger C.J."/>
            <person name="del Toro C."/>
            <person name="Ryder H.F."/>
            <person name="Williamson S.C."/>
            <person name="Barbeau R.A."/>
            <person name="Hamilton E.P."/>
            <person name="Orias E."/>
        </authorList>
    </citation>
    <scope>NUCLEOTIDE SEQUENCE [LARGE SCALE GENOMIC DNA]</scope>
    <source>
        <strain evidence="9">SB210</strain>
    </source>
</reference>
<feature type="coiled-coil region" evidence="7">
    <location>
        <begin position="42"/>
        <end position="81"/>
    </location>
</feature>
<evidence type="ECO:0000256" key="1">
    <source>
        <dbReference type="ARBA" id="ARBA00003056"/>
    </source>
</evidence>
<dbReference type="AlphaFoldDB" id="Q23AB2"/>
<comment type="subcellular location">
    <subcellularLocation>
        <location evidence="3">Cytoplasm</location>
    </subcellularLocation>
    <subcellularLocation>
        <location evidence="2">Nucleus</location>
    </subcellularLocation>
</comment>
<dbReference type="STRING" id="312017.Q23AB2"/>
<evidence type="ECO:0000256" key="3">
    <source>
        <dbReference type="ARBA" id="ARBA00004496"/>
    </source>
</evidence>
<evidence type="ECO:0000256" key="4">
    <source>
        <dbReference type="ARBA" id="ARBA00021436"/>
    </source>
</evidence>